<feature type="region of interest" description="Disordered" evidence="1">
    <location>
        <begin position="16"/>
        <end position="71"/>
    </location>
</feature>
<proteinExistence type="predicted"/>
<sequence>MSDVCPSPFYQLIHSELDVDSDSDRTVSPVLSSEKSDPAQDPEPAHATDTRTVGSRRSSRSSPEPFPEYKEFTPMDTSVEEAWKEAFEAALQEDIKITIVKPALNFPEGEFGEREYVMDLIVNTLSQPTLAENTRKRFIALTNMVIRLEDAIFQGAVSDFLNPWAIDRSQVIANCILIFVSWVDDLLSQLVGTAKNVWDMLEILMEEDISEVVRQRRMVRLVTSQLQKVRLIEQYLLQVFLLFYVKWVHDTFLRLRNAQLLQEESLNDRMIYQRVHLTQTLQQIADALKRSIQNYEIYRGSLHSIRDKYFTTPAESIQFPPVGQPCFKCPERLRAAWLQCAEGRGIPSDNECEFDCE</sequence>
<accession>A0A9W9EFR7</accession>
<reference evidence="2" key="2">
    <citation type="journal article" date="2023" name="IMA Fungus">
        <title>Comparative genomic study of the Penicillium genus elucidates a diverse pangenome and 15 lateral gene transfer events.</title>
        <authorList>
            <person name="Petersen C."/>
            <person name="Sorensen T."/>
            <person name="Nielsen M.R."/>
            <person name="Sondergaard T.E."/>
            <person name="Sorensen J.L."/>
            <person name="Fitzpatrick D.A."/>
            <person name="Frisvad J.C."/>
            <person name="Nielsen K.L."/>
        </authorList>
    </citation>
    <scope>NUCLEOTIDE SEQUENCE</scope>
    <source>
        <strain evidence="2">IBT 30069</strain>
    </source>
</reference>
<evidence type="ECO:0000313" key="2">
    <source>
        <dbReference type="EMBL" id="KAJ5080915.1"/>
    </source>
</evidence>
<dbReference type="AlphaFoldDB" id="A0A9W9EFR7"/>
<organism evidence="2 3">
    <name type="scientific">Penicillium angulare</name>
    <dbReference type="NCBI Taxonomy" id="116970"/>
    <lineage>
        <taxon>Eukaryota</taxon>
        <taxon>Fungi</taxon>
        <taxon>Dikarya</taxon>
        <taxon>Ascomycota</taxon>
        <taxon>Pezizomycotina</taxon>
        <taxon>Eurotiomycetes</taxon>
        <taxon>Eurotiomycetidae</taxon>
        <taxon>Eurotiales</taxon>
        <taxon>Aspergillaceae</taxon>
        <taxon>Penicillium</taxon>
    </lineage>
</organism>
<evidence type="ECO:0000256" key="1">
    <source>
        <dbReference type="SAM" id="MobiDB-lite"/>
    </source>
</evidence>
<dbReference type="EMBL" id="JAPQKH010000012">
    <property type="protein sequence ID" value="KAJ5080915.1"/>
    <property type="molecule type" value="Genomic_DNA"/>
</dbReference>
<dbReference type="OrthoDB" id="4497052at2759"/>
<feature type="compositionally biased region" description="Basic and acidic residues" evidence="1">
    <location>
        <begin position="34"/>
        <end position="49"/>
    </location>
</feature>
<dbReference type="Proteomes" id="UP001149165">
    <property type="component" value="Unassembled WGS sequence"/>
</dbReference>
<evidence type="ECO:0000313" key="3">
    <source>
        <dbReference type="Proteomes" id="UP001149165"/>
    </source>
</evidence>
<comment type="caution">
    <text evidence="2">The sequence shown here is derived from an EMBL/GenBank/DDBJ whole genome shotgun (WGS) entry which is preliminary data.</text>
</comment>
<gene>
    <name evidence="2" type="ORF">N7456_013625</name>
</gene>
<name>A0A9W9EFR7_9EURO</name>
<keyword evidence="3" id="KW-1185">Reference proteome</keyword>
<protein>
    <submittedName>
        <fullName evidence="2">Uncharacterized protein</fullName>
    </submittedName>
</protein>
<reference evidence="2" key="1">
    <citation type="submission" date="2022-11" db="EMBL/GenBank/DDBJ databases">
        <authorList>
            <person name="Petersen C."/>
        </authorList>
    </citation>
    <scope>NUCLEOTIDE SEQUENCE</scope>
    <source>
        <strain evidence="2">IBT 30069</strain>
    </source>
</reference>